<dbReference type="Proteomes" id="UP000268093">
    <property type="component" value="Unassembled WGS sequence"/>
</dbReference>
<evidence type="ECO:0000256" key="1">
    <source>
        <dbReference type="SAM" id="MobiDB-lite"/>
    </source>
</evidence>
<dbReference type="EMBL" id="RBNI01003575">
    <property type="protein sequence ID" value="RUP48228.1"/>
    <property type="molecule type" value="Genomic_DNA"/>
</dbReference>
<accession>A0A433DBK7</accession>
<organism evidence="2 3">
    <name type="scientific">Jimgerdemannia flammicorona</name>
    <dbReference type="NCBI Taxonomy" id="994334"/>
    <lineage>
        <taxon>Eukaryota</taxon>
        <taxon>Fungi</taxon>
        <taxon>Fungi incertae sedis</taxon>
        <taxon>Mucoromycota</taxon>
        <taxon>Mucoromycotina</taxon>
        <taxon>Endogonomycetes</taxon>
        <taxon>Endogonales</taxon>
        <taxon>Endogonaceae</taxon>
        <taxon>Jimgerdemannia</taxon>
    </lineage>
</organism>
<evidence type="ECO:0000313" key="2">
    <source>
        <dbReference type="EMBL" id="RUP48228.1"/>
    </source>
</evidence>
<reference evidence="2 3" key="1">
    <citation type="journal article" date="2018" name="New Phytol.">
        <title>Phylogenomics of Endogonaceae and evolution of mycorrhizas within Mucoromycota.</title>
        <authorList>
            <person name="Chang Y."/>
            <person name="Desiro A."/>
            <person name="Na H."/>
            <person name="Sandor L."/>
            <person name="Lipzen A."/>
            <person name="Clum A."/>
            <person name="Barry K."/>
            <person name="Grigoriev I.V."/>
            <person name="Martin F.M."/>
            <person name="Stajich J.E."/>
            <person name="Smith M.E."/>
            <person name="Bonito G."/>
            <person name="Spatafora J.W."/>
        </authorList>
    </citation>
    <scope>NUCLEOTIDE SEQUENCE [LARGE SCALE GENOMIC DNA]</scope>
    <source>
        <strain evidence="2 3">GMNB39</strain>
    </source>
</reference>
<sequence length="1036" mass="116698">MDPPEALYTHAFETATPYLYPIDCSKINRILRPLRAKLATLHRDFQSAPATFASAALKNEGSTSEPDENQIDYHLSHRKRPKSASLKSTIPALVTSSPRHHSKLKYGSRQFRPAPQRLGLDSFYSSLPNNLVKSTTGISITSADFRSSKIAMPLRRHTNSLRDLVKDTVERLWWKPLCENSGLEETNGKNLMHPGAKRRVPSLVQLAAVVLGRQVEDVRRTKSEITQEGVDDIDNLYEEIPPHWRRYVLLEHYVQLCIQQVPLVDMLDPIVEVCVNMRAEQQVSIQAMTFRTCRELVPGIPLFSLFHTRDSRTQALTLLSHIIMNRLTTHHSIDLFWIYHAAQAISKTDEVVRTLCNYLTFDLAKRQSFSQFVIFVPFRHAVELIRKAAHEIASELIFRRDTTNTRPGHQSSQSQHGQNLMVQRSRLASWGKLLMTRSITTMYKMRPFIDANSCWKGHFDEPVFRACNDVLIAMAKDAAKAAMKMPELMNDIAISLCLHGLNLEVFYRKRQVDEADVLAGGETDMTTLNEWVSLIRSLNEAATGIASHRTPLQSLNGTSNTSHNHATSGKQYVFHGTIPLDLVFNSYRTLQHLLDLARMLDKLELYSVCVRVLTKIINEYGTLKRQQDVGEKNIGALAPGEEYDGNEIAENSDGGALMTLRELEEYMMEVERKVIMNEAGGCGEWEYEPVLDAWVLMSPCPVPNSLAASKTLSYQTNIGAITDGRANTPCGKNRQSSILSSPLAPRFANANSVHSTPNPSLSPFVIVQRRANGWLGRTWNNDEDDDENDGDYLPKSILKTQSFVDVREEKSYQSPFSAYRIYHDPGMYKEFSSPSSAEDDNVRRSPRHVNRDAFVKRNNLKSRANGDENTESIATSPCRKSFCKATDRQSEDNTNGHWNSNEDLGKTWNGGINTYGAESTIFTASSDSRPYESECDETVTLRIASKRLKTIVYGGEDNEIDGIDSTTCENGEKVDILELSLGEALPATNDIDDLANSMTDKDFENVGALKLMLGKTLPKTNDDDWRYENLLSKQRS</sequence>
<protein>
    <submittedName>
        <fullName evidence="2">Uncharacterized protein</fullName>
    </submittedName>
</protein>
<keyword evidence="3" id="KW-1185">Reference proteome</keyword>
<gene>
    <name evidence="2" type="ORF">BC936DRAFT_144815</name>
</gene>
<feature type="region of interest" description="Disordered" evidence="1">
    <location>
        <begin position="831"/>
        <end position="851"/>
    </location>
</feature>
<dbReference type="AlphaFoldDB" id="A0A433DBK7"/>
<comment type="caution">
    <text evidence="2">The sequence shown here is derived from an EMBL/GenBank/DDBJ whole genome shotgun (WGS) entry which is preliminary data.</text>
</comment>
<proteinExistence type="predicted"/>
<dbReference type="OrthoDB" id="2149700at2759"/>
<evidence type="ECO:0000313" key="3">
    <source>
        <dbReference type="Proteomes" id="UP000268093"/>
    </source>
</evidence>
<name>A0A433DBK7_9FUNG</name>